<evidence type="ECO:0008006" key="4">
    <source>
        <dbReference type="Google" id="ProtNLM"/>
    </source>
</evidence>
<dbReference type="PANTHER" id="PTHR33144:SF16">
    <property type="entry name" value="OS02G0129000 PROTEIN"/>
    <property type="match status" value="1"/>
</dbReference>
<organism evidence="2 3">
    <name type="scientific">Linum tenue</name>
    <dbReference type="NCBI Taxonomy" id="586396"/>
    <lineage>
        <taxon>Eukaryota</taxon>
        <taxon>Viridiplantae</taxon>
        <taxon>Streptophyta</taxon>
        <taxon>Embryophyta</taxon>
        <taxon>Tracheophyta</taxon>
        <taxon>Spermatophyta</taxon>
        <taxon>Magnoliopsida</taxon>
        <taxon>eudicotyledons</taxon>
        <taxon>Gunneridae</taxon>
        <taxon>Pentapetalae</taxon>
        <taxon>rosids</taxon>
        <taxon>fabids</taxon>
        <taxon>Malpighiales</taxon>
        <taxon>Linaceae</taxon>
        <taxon>Linum</taxon>
    </lineage>
</organism>
<accession>A0AAV0QP17</accession>
<name>A0AAV0QP17_9ROSI</name>
<feature type="compositionally biased region" description="Basic and acidic residues" evidence="1">
    <location>
        <begin position="8"/>
        <end position="20"/>
    </location>
</feature>
<protein>
    <recommendedName>
        <fullName evidence="4">Transposase</fullName>
    </recommendedName>
</protein>
<feature type="region of interest" description="Disordered" evidence="1">
    <location>
        <begin position="1"/>
        <end position="149"/>
    </location>
</feature>
<feature type="compositionally biased region" description="Basic and acidic residues" evidence="1">
    <location>
        <begin position="82"/>
        <end position="91"/>
    </location>
</feature>
<reference evidence="2" key="1">
    <citation type="submission" date="2022-08" db="EMBL/GenBank/DDBJ databases">
        <authorList>
            <person name="Gutierrez-Valencia J."/>
        </authorList>
    </citation>
    <scope>NUCLEOTIDE SEQUENCE</scope>
</reference>
<dbReference type="PANTHER" id="PTHR33144">
    <property type="entry name" value="OS10G0409366 PROTEIN-RELATED"/>
    <property type="match status" value="1"/>
</dbReference>
<dbReference type="AlphaFoldDB" id="A0AAV0QP17"/>
<feature type="compositionally biased region" description="Polar residues" evidence="1">
    <location>
        <begin position="45"/>
        <end position="60"/>
    </location>
</feature>
<evidence type="ECO:0000313" key="3">
    <source>
        <dbReference type="Proteomes" id="UP001154282"/>
    </source>
</evidence>
<proteinExistence type="predicted"/>
<comment type="caution">
    <text evidence="2">The sequence shown here is derived from an EMBL/GenBank/DDBJ whole genome shotgun (WGS) entry which is preliminary data.</text>
</comment>
<keyword evidence="3" id="KW-1185">Reference proteome</keyword>
<dbReference type="EMBL" id="CAMGYJ010000009">
    <property type="protein sequence ID" value="CAI0546082.1"/>
    <property type="molecule type" value="Genomic_DNA"/>
</dbReference>
<sequence length="259" mass="29719">MIGLHSKNNKERRVRDHDGKAAMQPQELIETVQLSKRVAGHSKKVSTFSEPLPRKTTQFNAPRDSFSQHKRVTSSGQQSLQHKKEIIEQVRKRNTPSSADMEEDENPDSGEYSLYESSDEDLVGEEVENESGREADNPTVHNNVQKRTRGPTSCMEIHAVEMDERHTITVNEFGQPIGDDKKFSSFLGTVARNNKFAPLNYISWKDVPMEKKEDIWNYVNTKYVVPTTCKKWVLEAVHSAWKGHKSRTKTSMNKYATRR</sequence>
<feature type="non-terminal residue" evidence="2">
    <location>
        <position position="259"/>
    </location>
</feature>
<gene>
    <name evidence="2" type="ORF">LITE_LOCUS43823</name>
</gene>
<feature type="compositionally biased region" description="Acidic residues" evidence="1">
    <location>
        <begin position="117"/>
        <end position="129"/>
    </location>
</feature>
<dbReference type="Proteomes" id="UP001154282">
    <property type="component" value="Unassembled WGS sequence"/>
</dbReference>
<evidence type="ECO:0000313" key="2">
    <source>
        <dbReference type="EMBL" id="CAI0546082.1"/>
    </source>
</evidence>
<evidence type="ECO:0000256" key="1">
    <source>
        <dbReference type="SAM" id="MobiDB-lite"/>
    </source>
</evidence>